<evidence type="ECO:0000256" key="1">
    <source>
        <dbReference type="ARBA" id="ARBA00022574"/>
    </source>
</evidence>
<dbReference type="GO" id="GO:0005524">
    <property type="term" value="F:ATP binding"/>
    <property type="evidence" value="ECO:0007669"/>
    <property type="project" value="UniProtKB-KW"/>
</dbReference>
<feature type="repeat" description="WD" evidence="3">
    <location>
        <begin position="745"/>
        <end position="780"/>
    </location>
</feature>
<dbReference type="InterPro" id="IPR001680">
    <property type="entry name" value="WD40_rpt"/>
</dbReference>
<keyword evidence="4" id="KW-1133">Transmembrane helix</keyword>
<dbReference type="InterPro" id="IPR036322">
    <property type="entry name" value="WD40_repeat_dom_sf"/>
</dbReference>
<dbReference type="PROSITE" id="PS50294">
    <property type="entry name" value="WD_REPEATS_REGION"/>
    <property type="match status" value="7"/>
</dbReference>
<dbReference type="SMART" id="SM00320">
    <property type="entry name" value="WD40"/>
    <property type="match status" value="7"/>
</dbReference>
<dbReference type="SUPFAM" id="SSF50978">
    <property type="entry name" value="WD40 repeat-like"/>
    <property type="match status" value="1"/>
</dbReference>
<feature type="repeat" description="WD" evidence="3">
    <location>
        <begin position="613"/>
        <end position="654"/>
    </location>
</feature>
<dbReference type="InterPro" id="IPR019775">
    <property type="entry name" value="WD40_repeat_CS"/>
</dbReference>
<dbReference type="Gene3D" id="3.40.50.300">
    <property type="entry name" value="P-loop containing nucleotide triphosphate hydrolases"/>
    <property type="match status" value="1"/>
</dbReference>
<reference evidence="6 7" key="1">
    <citation type="submission" date="2020-08" db="EMBL/GenBank/DDBJ databases">
        <title>Sequencing the genomes of 1000 actinobacteria strains.</title>
        <authorList>
            <person name="Klenk H.-P."/>
        </authorList>
    </citation>
    <scope>NUCLEOTIDE SEQUENCE [LARGE SCALE GENOMIC DNA]</scope>
    <source>
        <strain evidence="6 7">DSM 43851</strain>
    </source>
</reference>
<sequence length="945" mass="102061">MDAGDTPLLRFAADLRKLREAAGNPVYRELSRRSHYSAPALSEAAGGRKLPTLAVTLAYVAACDGDTELWERRWREVAAGKEAPAEPAADAEAPYLGLSPFRIEDADRFHGRDALLAELREQVASRRFVGVFGASGSGKSSLLHAGLAAVAQTEGVAGTGPQPTLLLSPGPHPLEECAVQLAKLTGESAVVLKTELETDPDHLHLRIRQALASQPDDADLLLVVDQFEEIFTLCEDHGELAAFIRALVGAATAEPSRVRVVLGVRADFLGHCGDHPDLREALRGGQVLVGPMTADELREAIMKPAAAAGCSVETALVVRLVADASNQPGALPLVSHALRETWRRRRGIAVTLAAYNSTGGIHHAIAHTAESVYDRFDQQQRDVVKQILLRLTALGEATEDTKRRITIDELDDDPTVRSVLDELVRARLVTMDQDTIEITHEALIKHWPRLRSWLAADRDALRLHRQVADDAAVWESLLRDPDALYRGVRLAQARELDDAALTARERAFLAASLAAESAQQAAARRRSLLLRMLVVVLAGLLVIATIATAEAMSANRTIAAQRDVVLAQQVADAAVALRTDRPELAAQLALAAYRMSPTRHNRDDLLSAVAIPLKGHEQNVASVAFSPDGKLLATASFDHTARLWDLSNPAHPRSLPEIAGHTDSVDAVAFSPNGKLLATGGRDRTIRLWSLDDPVHPAQLAVLTGHRDNVFSLMFSPDSRVLASGSYDHTARLWDVATRSELRTLDAHTNNVKPVAFSPDGHTLATASDDRTIRLWDVSNPADPGAPSVLGSHRDLVDTVAFSPDGQLLASGSDDKTVRLWDIGHPGRSTDLHGHTDVVSAVAFSRDGRTLASASYDHTVRLWDYSDPAKPTESAVLTGHTSSIESAAFSPDGHTLATASDDHTAQLWETDPARAEVRACQIAHPVISQEDWNTYLPGVDYQPPC</sequence>
<accession>A0A7W9KNY9</accession>
<feature type="repeat" description="WD" evidence="3">
    <location>
        <begin position="703"/>
        <end position="744"/>
    </location>
</feature>
<name>A0A7W9KNY9_9PSEU</name>
<dbReference type="EMBL" id="JACHIR010000001">
    <property type="protein sequence ID" value="MBB5896068.1"/>
    <property type="molecule type" value="Genomic_DNA"/>
</dbReference>
<feature type="repeat" description="WD" evidence="3">
    <location>
        <begin position="658"/>
        <end position="692"/>
    </location>
</feature>
<dbReference type="Pfam" id="PF00400">
    <property type="entry name" value="WD40"/>
    <property type="match status" value="7"/>
</dbReference>
<evidence type="ECO:0000259" key="5">
    <source>
        <dbReference type="Pfam" id="PF20703"/>
    </source>
</evidence>
<gene>
    <name evidence="6" type="ORF">BJ998_007264</name>
</gene>
<evidence type="ECO:0000256" key="3">
    <source>
        <dbReference type="PROSITE-ProRule" id="PRU00221"/>
    </source>
</evidence>
<evidence type="ECO:0000256" key="4">
    <source>
        <dbReference type="SAM" id="Phobius"/>
    </source>
</evidence>
<keyword evidence="6" id="KW-0067">ATP-binding</keyword>
<feature type="repeat" description="WD" evidence="3">
    <location>
        <begin position="877"/>
        <end position="918"/>
    </location>
</feature>
<dbReference type="PANTHER" id="PTHR22847">
    <property type="entry name" value="WD40 REPEAT PROTEIN"/>
    <property type="match status" value="1"/>
</dbReference>
<dbReference type="Proteomes" id="UP000585638">
    <property type="component" value="Unassembled WGS sequence"/>
</dbReference>
<dbReference type="InterPro" id="IPR027417">
    <property type="entry name" value="P-loop_NTPase"/>
</dbReference>
<dbReference type="Gene3D" id="2.130.10.10">
    <property type="entry name" value="YVTN repeat-like/Quinoprotein amine dehydrogenase"/>
    <property type="match status" value="3"/>
</dbReference>
<keyword evidence="6" id="KW-0547">Nucleotide-binding</keyword>
<dbReference type="Pfam" id="PF20703">
    <property type="entry name" value="nSTAND1"/>
    <property type="match status" value="1"/>
</dbReference>
<dbReference type="InterPro" id="IPR020472">
    <property type="entry name" value="WD40_PAC1"/>
</dbReference>
<keyword evidence="1 3" id="KW-0853">WD repeat</keyword>
<dbReference type="PROSITE" id="PS00678">
    <property type="entry name" value="WD_REPEATS_1"/>
    <property type="match status" value="4"/>
</dbReference>
<feature type="repeat" description="WD" evidence="3">
    <location>
        <begin position="832"/>
        <end position="873"/>
    </location>
</feature>
<dbReference type="InterPro" id="IPR049052">
    <property type="entry name" value="nSTAND1"/>
</dbReference>
<dbReference type="InterPro" id="IPR015943">
    <property type="entry name" value="WD40/YVTN_repeat-like_dom_sf"/>
</dbReference>
<dbReference type="SUPFAM" id="SSF52540">
    <property type="entry name" value="P-loop containing nucleoside triphosphate hydrolases"/>
    <property type="match status" value="1"/>
</dbReference>
<keyword evidence="7" id="KW-1185">Reference proteome</keyword>
<dbReference type="CDD" id="cd00200">
    <property type="entry name" value="WD40"/>
    <property type="match status" value="1"/>
</dbReference>
<proteinExistence type="predicted"/>
<dbReference type="RefSeq" id="WP_221338242.1">
    <property type="nucleotide sequence ID" value="NZ_BAAAWY010000035.1"/>
</dbReference>
<dbReference type="PANTHER" id="PTHR22847:SF637">
    <property type="entry name" value="WD REPEAT DOMAIN 5B"/>
    <property type="match status" value="1"/>
</dbReference>
<keyword evidence="2" id="KW-0677">Repeat</keyword>
<feature type="domain" description="Novel STAND NTPase 1" evidence="5">
    <location>
        <begin position="94"/>
        <end position="481"/>
    </location>
</feature>
<organism evidence="6 7">
    <name type="scientific">Kutzneria kofuensis</name>
    <dbReference type="NCBI Taxonomy" id="103725"/>
    <lineage>
        <taxon>Bacteria</taxon>
        <taxon>Bacillati</taxon>
        <taxon>Actinomycetota</taxon>
        <taxon>Actinomycetes</taxon>
        <taxon>Pseudonocardiales</taxon>
        <taxon>Pseudonocardiaceae</taxon>
        <taxon>Kutzneria</taxon>
    </lineage>
</organism>
<dbReference type="PROSITE" id="PS50082">
    <property type="entry name" value="WD_REPEATS_2"/>
    <property type="match status" value="7"/>
</dbReference>
<dbReference type="AlphaFoldDB" id="A0A7W9KNY9"/>
<evidence type="ECO:0000256" key="2">
    <source>
        <dbReference type="ARBA" id="ARBA00022737"/>
    </source>
</evidence>
<protein>
    <submittedName>
        <fullName evidence="6">WD40 repeat protein/energy-coupling factor transporter ATP-binding protein EcfA2</fullName>
    </submittedName>
</protein>
<comment type="caution">
    <text evidence="6">The sequence shown here is derived from an EMBL/GenBank/DDBJ whole genome shotgun (WGS) entry which is preliminary data.</text>
</comment>
<keyword evidence="4" id="KW-0472">Membrane</keyword>
<feature type="repeat" description="WD" evidence="3">
    <location>
        <begin position="790"/>
        <end position="823"/>
    </location>
</feature>
<keyword evidence="4" id="KW-0812">Transmembrane</keyword>
<dbReference type="PRINTS" id="PR00320">
    <property type="entry name" value="GPROTEINBRPT"/>
</dbReference>
<evidence type="ECO:0000313" key="7">
    <source>
        <dbReference type="Proteomes" id="UP000585638"/>
    </source>
</evidence>
<feature type="transmembrane region" description="Helical" evidence="4">
    <location>
        <begin position="528"/>
        <end position="547"/>
    </location>
</feature>
<evidence type="ECO:0000313" key="6">
    <source>
        <dbReference type="EMBL" id="MBB5896068.1"/>
    </source>
</evidence>